<evidence type="ECO:0000313" key="8">
    <source>
        <dbReference type="Proteomes" id="UP000789508"/>
    </source>
</evidence>
<keyword evidence="1 2" id="KW-0728">SH3 domain</keyword>
<keyword evidence="4" id="KW-0812">Transmembrane</keyword>
<dbReference type="GO" id="GO:1902929">
    <property type="term" value="C:plasma membrane of growing cell tip"/>
    <property type="evidence" value="ECO:0007669"/>
    <property type="project" value="TreeGrafter"/>
</dbReference>
<feature type="region of interest" description="Disordered" evidence="3">
    <location>
        <begin position="1240"/>
        <end position="1275"/>
    </location>
</feature>
<dbReference type="SUPFAM" id="SSF101908">
    <property type="entry name" value="Putative isomerase YbhE"/>
    <property type="match status" value="1"/>
</dbReference>
<keyword evidence="4" id="KW-0472">Membrane</keyword>
<feature type="chain" id="PRO_5040206745" evidence="5">
    <location>
        <begin position="24"/>
        <end position="1390"/>
    </location>
</feature>
<evidence type="ECO:0000256" key="4">
    <source>
        <dbReference type="SAM" id="Phobius"/>
    </source>
</evidence>
<proteinExistence type="predicted"/>
<dbReference type="PANTHER" id="PTHR31778:SF2">
    <property type="entry name" value="BUD SITE SELECTION PROTEIN RAX2"/>
    <property type="match status" value="1"/>
</dbReference>
<dbReference type="Pfam" id="PF20843">
    <property type="entry name" value="Rax2_3"/>
    <property type="match status" value="1"/>
</dbReference>
<feature type="transmembrane region" description="Helical" evidence="4">
    <location>
        <begin position="1137"/>
        <end position="1162"/>
    </location>
</feature>
<evidence type="ECO:0000256" key="3">
    <source>
        <dbReference type="SAM" id="MobiDB-lite"/>
    </source>
</evidence>
<dbReference type="SUPFAM" id="SSF50044">
    <property type="entry name" value="SH3-domain"/>
    <property type="match status" value="1"/>
</dbReference>
<feature type="signal peptide" evidence="5">
    <location>
        <begin position="1"/>
        <end position="23"/>
    </location>
</feature>
<protein>
    <submittedName>
        <fullName evidence="7">10801_t:CDS:1</fullName>
    </submittedName>
</protein>
<dbReference type="Proteomes" id="UP000789508">
    <property type="component" value="Unassembled WGS sequence"/>
</dbReference>
<evidence type="ECO:0000256" key="2">
    <source>
        <dbReference type="PROSITE-ProRule" id="PRU00192"/>
    </source>
</evidence>
<dbReference type="PANTHER" id="PTHR31778">
    <property type="entry name" value="BUD SITE SELECTION PROTEIN RAX2"/>
    <property type="match status" value="1"/>
</dbReference>
<dbReference type="InterPro" id="IPR011043">
    <property type="entry name" value="Gal_Oxase/kelch_b-propeller"/>
</dbReference>
<evidence type="ECO:0000256" key="5">
    <source>
        <dbReference type="SAM" id="SignalP"/>
    </source>
</evidence>
<dbReference type="SUPFAM" id="SSF50965">
    <property type="entry name" value="Galactose oxidase, central domain"/>
    <property type="match status" value="1"/>
</dbReference>
<comment type="caution">
    <text evidence="7">The sequence shown here is derived from an EMBL/GenBank/DDBJ whole genome shotgun (WGS) entry which is preliminary data.</text>
</comment>
<dbReference type="CDD" id="cd00174">
    <property type="entry name" value="SH3"/>
    <property type="match status" value="1"/>
</dbReference>
<reference evidence="7" key="1">
    <citation type="submission" date="2021-06" db="EMBL/GenBank/DDBJ databases">
        <authorList>
            <person name="Kallberg Y."/>
            <person name="Tangrot J."/>
            <person name="Rosling A."/>
        </authorList>
    </citation>
    <scope>NUCLEOTIDE SEQUENCE</scope>
    <source>
        <strain evidence="7">FL130A</strain>
    </source>
</reference>
<dbReference type="Pfam" id="PF00018">
    <property type="entry name" value="SH3_1"/>
    <property type="match status" value="1"/>
</dbReference>
<dbReference type="PROSITE" id="PS50002">
    <property type="entry name" value="SH3"/>
    <property type="match status" value="1"/>
</dbReference>
<feature type="compositionally biased region" description="Polar residues" evidence="3">
    <location>
        <begin position="1253"/>
        <end position="1264"/>
    </location>
</feature>
<dbReference type="Gene3D" id="2.30.30.40">
    <property type="entry name" value="SH3 Domains"/>
    <property type="match status" value="1"/>
</dbReference>
<gene>
    <name evidence="7" type="ORF">ALEPTO_LOCUS1887</name>
</gene>
<accession>A0A9N8VZ99</accession>
<dbReference type="Pfam" id="PF20842">
    <property type="entry name" value="Rax2_2"/>
    <property type="match status" value="1"/>
</dbReference>
<dbReference type="OrthoDB" id="2503993at2759"/>
<name>A0A9N8VZ99_9GLOM</name>
<feature type="domain" description="SH3" evidence="6">
    <location>
        <begin position="1310"/>
        <end position="1374"/>
    </location>
</feature>
<sequence length="1390" mass="149619">MRIIQPYLLISLYCAGIWRVSTASATLPEVKFERVSQVGIAGQYSGISLASQRSINQTIDVNSASLFRLISTYNGSGGDFQLVGSTSKGGTITALCQLPRNNNSKQYDIYVGGNFTSMASKSINNIARYDPDQQTFSSLLDGLDGPVSSLYCDSNTGSVYVGGSFTAPVNAASHNINVTSFGGSIAVWKDSTWQALPFKGFNGPVLTIAYNLDNNTFYFGGVFDATANGDYGATSSLQPINLQKALITSGNSGIMQGFNDPTVLICSGNADAQNNTWLMNDNIPGFWRAEFNQITITPTSIGIKNTAFEGRGTKTFRLLSVPDNAVLNLSYVDPSTNAANYCTDACPLTHDSNQYQMFNIVDPHPLNGIQIDIREWYGNGGGLHGIQLYQSEVVVKAAGDSGFPKCSNTPFSPTVTPVGPWTSQVLNGVWETVLVASIPTSQLSNSNVSVTLQPYVPQTGFYDVTYTSQSCLPIGCDKTIPIKVTLNYAPGLSISQIIPQDQTQTNISTIYSGTVVATTSSFAPSVVVSIPQSVTPPSGGVAVIAVDLVKFVKRNSSTPLSGLFQYNPSTNSAPTWGGFNNVLSQRANITTIAVYQKSLIVIGGSFTTTSYSNIVFYDGSNFISLANNGLNGPVNTITIINDNLLIGGAFNGTASQSDVTNLNNLAKYDIKNKRWLPIGVGVNGQVQTLSRVNTSSSKVFVSGQFNTVINPKEGNLTYGLPLWDDTLQDWSSAGYVEGTISSILPNVYPGGTNSTTYFGGNILDVQSLAALGGGLVTANPLKLSALPISPQSNGTIPQFSLNTGVFWNDSVIIVGGDFEMAENIQNVAIEQQNGSWTGLGSNLTINGTVNNLYIDNNILYIGGKFVITTDDKTMYGFALYDLNKKQLVEIQPPQLTENGNGNEVSVKVTRSRSQTILVAGTFDKAGSLDCQAICEWDLTLKQWNNVCINSELSGNVYWMDLDEQQEILVIGGDLKLNGTKSYLLKYEFGTNIWQPLGTNNSGQNLPGPVKAITIQSQTVIFISGVFASDNTTTYLRKWDGKKFIEIGNNKLNSNSTVNQLQIVPMQTTHNSNGILDDNFMLLVSGSLSLEDYGNVSTALFDGEVFYPYIYSSQTGGLPGNILSIFFSNNFDFNPRKFLAVPLVILVSISIALALTFLIVAIGRLIMEINRKKSSTNIPQNPRNSMLSTKSFTEINQALIASNMYNTADLRNSELKSSEKPLDELATAGVVSVAAAGGITQSQPGHDLSLEPENAQQIPPTSNVSEGERDSETSDMMPSTYMAEDTASGSIDATGGSSTGGGAFHEIFLNGGPEVYYAKYHFEARESAELGFEVGDKIHVIDKNDPIWWMGLLDNGTGRPRQGVFPSNYVTLDPPPYDHDEMLENQPPSQD</sequence>
<organism evidence="7 8">
    <name type="scientific">Ambispora leptoticha</name>
    <dbReference type="NCBI Taxonomy" id="144679"/>
    <lineage>
        <taxon>Eukaryota</taxon>
        <taxon>Fungi</taxon>
        <taxon>Fungi incertae sedis</taxon>
        <taxon>Mucoromycota</taxon>
        <taxon>Glomeromycotina</taxon>
        <taxon>Glomeromycetes</taxon>
        <taxon>Archaeosporales</taxon>
        <taxon>Ambisporaceae</taxon>
        <taxon>Ambispora</taxon>
    </lineage>
</organism>
<keyword evidence="4" id="KW-1133">Transmembrane helix</keyword>
<dbReference type="InterPro" id="IPR036028">
    <property type="entry name" value="SH3-like_dom_sf"/>
</dbReference>
<keyword evidence="5" id="KW-0732">Signal</keyword>
<dbReference type="SUPFAM" id="SSF117281">
    <property type="entry name" value="Kelch motif"/>
    <property type="match status" value="1"/>
</dbReference>
<dbReference type="InterPro" id="IPR015915">
    <property type="entry name" value="Kelch-typ_b-propeller"/>
</dbReference>
<dbReference type="InterPro" id="IPR048265">
    <property type="entry name" value="Rax2-like_third"/>
</dbReference>
<evidence type="ECO:0000313" key="7">
    <source>
        <dbReference type="EMBL" id="CAG8468328.1"/>
    </source>
</evidence>
<evidence type="ECO:0000256" key="1">
    <source>
        <dbReference type="ARBA" id="ARBA00022443"/>
    </source>
</evidence>
<dbReference type="InterPro" id="IPR024982">
    <property type="entry name" value="Rax2-like_C"/>
</dbReference>
<dbReference type="SMART" id="SM00326">
    <property type="entry name" value="SH3"/>
    <property type="match status" value="1"/>
</dbReference>
<keyword evidence="8" id="KW-1185">Reference proteome</keyword>
<dbReference type="InterPro" id="IPR001452">
    <property type="entry name" value="SH3_domain"/>
</dbReference>
<evidence type="ECO:0000259" key="6">
    <source>
        <dbReference type="PROSITE" id="PS50002"/>
    </source>
</evidence>
<dbReference type="EMBL" id="CAJVPS010000237">
    <property type="protein sequence ID" value="CAG8468328.1"/>
    <property type="molecule type" value="Genomic_DNA"/>
</dbReference>
<dbReference type="InterPro" id="IPR048266">
    <property type="entry name" value="Rax2-like_second"/>
</dbReference>
<dbReference type="Pfam" id="PF12768">
    <property type="entry name" value="Rax2"/>
    <property type="match status" value="1"/>
</dbReference>